<dbReference type="InterPro" id="IPR008979">
    <property type="entry name" value="Galactose-bd-like_sf"/>
</dbReference>
<dbReference type="InterPro" id="IPR000209">
    <property type="entry name" value="Peptidase_S8/S53_dom"/>
</dbReference>
<name>A0A3R9NXV5_9BACT</name>
<protein>
    <submittedName>
        <fullName evidence="4">T9SS C-terminal target domain-containing protein</fullName>
    </submittedName>
</protein>
<feature type="domain" description="Peptidase S8/S53" evidence="3">
    <location>
        <begin position="137"/>
        <end position="383"/>
    </location>
</feature>
<organism evidence="4 5">
    <name type="scientific">Hymenobacter perfusus</name>
    <dbReference type="NCBI Taxonomy" id="1236770"/>
    <lineage>
        <taxon>Bacteria</taxon>
        <taxon>Pseudomonadati</taxon>
        <taxon>Bacteroidota</taxon>
        <taxon>Cytophagia</taxon>
        <taxon>Cytophagales</taxon>
        <taxon>Hymenobacteraceae</taxon>
        <taxon>Hymenobacter</taxon>
    </lineage>
</organism>
<dbReference type="GO" id="GO:0004252">
    <property type="term" value="F:serine-type endopeptidase activity"/>
    <property type="evidence" value="ECO:0007669"/>
    <property type="project" value="InterPro"/>
</dbReference>
<dbReference type="InterPro" id="IPR051048">
    <property type="entry name" value="Peptidase_S8/S53_subtilisin"/>
</dbReference>
<dbReference type="PANTHER" id="PTHR43399:SF4">
    <property type="entry name" value="CELL WALL-ASSOCIATED PROTEASE"/>
    <property type="match status" value="1"/>
</dbReference>
<dbReference type="AlphaFoldDB" id="A0A3R9NXV5"/>
<dbReference type="InterPro" id="IPR036852">
    <property type="entry name" value="Peptidase_S8/S53_dom_sf"/>
</dbReference>
<reference evidence="4 5" key="1">
    <citation type="submission" date="2018-12" db="EMBL/GenBank/DDBJ databases">
        <authorList>
            <person name="Feng G."/>
            <person name="Zhu H."/>
        </authorList>
    </citation>
    <scope>NUCLEOTIDE SEQUENCE [LARGE SCALE GENOMIC DNA]</scope>
    <source>
        <strain evidence="4 5">LMG 26000</strain>
    </source>
</reference>
<dbReference type="GO" id="GO:0006508">
    <property type="term" value="P:proteolysis"/>
    <property type="evidence" value="ECO:0007669"/>
    <property type="project" value="InterPro"/>
</dbReference>
<sequence length="874" mass="94369">MSAVLFRRIGLPVLLLLLWGEPGQSNGQVQVTRLPGRLAPGLEKDKSQRWLRVSVTDETACRQWLKQHYPNALVQPEAQQARLRVRGVAAAALATCPWVSFVQAADRQARPERQLNGADFTLNKVTTVHARYPRITGQGLTVSVKESPLDILDIDFKGRLLNPDPQAQLLNSHSTIMTTLIAGGGNSSPNGKGAAWKARIAQSSYDNLFPDNGPGLAAQGVSVQNHSYGVAVESFYGQEARAYDQQVRQYPTLLHVFSAGNSGNQGGAAGPYAGLATIGNLTGEFKNSKNSLSVGNTDALGQVAPLSSRGPAADGRVKPELVAFGDGGASDAAALVSGVSLLAQHAYKDRYGTLPSAALVKAVLLNTADDTGRPNVDFVAGYGQVDALGAVQTMLEGRFQEGTIMQGERQSISIPVPAGTHRLKITLAWTDPAAVENAPTTLVNDLDMRLSDLNDTQTWHPWTLSSFPHLDSLALPARRRPNHRDNVEQITVDAPAANGYYILMINGFQVTQGPQAYSIAYEFESDLTWVHPSEARNLRAAESALLRWQWAGPAASARLEYRPVGQAGWNIVNPALDLSSQTFRWTAPDVTEAAQLRLTTGASVVVSDTFFVARPLILAVGYTCPEETLLTWPRIPGATQYQVYALGSTHMEPYRLLTDTALVLTAAEAAAQYFAVAPVIQQRVGERSGTVNVLQESNGCYIRSFLARQLVTDTVEFDLTLGTTFRLQTVTLERRAADGSFVAVQSLAPDARTTLRLLDPTAVPGRSEYRVRLQLATGRLVYSSLEEIYLVPSAAEVLVFPVPVAAGEPLTVVGPPDQVLRVRVFDLAGRLRLNVVSDTGTIKTLDTHGLNPGVYLLRISTPGGREVTRRVIVL</sequence>
<dbReference type="SUPFAM" id="SSF49785">
    <property type="entry name" value="Galactose-binding domain-like"/>
    <property type="match status" value="1"/>
</dbReference>
<proteinExistence type="inferred from homology"/>
<dbReference type="Pfam" id="PF00082">
    <property type="entry name" value="Peptidase_S8"/>
    <property type="match status" value="1"/>
</dbReference>
<dbReference type="PANTHER" id="PTHR43399">
    <property type="entry name" value="SUBTILISIN-RELATED"/>
    <property type="match status" value="1"/>
</dbReference>
<comment type="similarity">
    <text evidence="1 2">Belongs to the peptidase S8 family.</text>
</comment>
<evidence type="ECO:0000313" key="5">
    <source>
        <dbReference type="Proteomes" id="UP000270291"/>
    </source>
</evidence>
<gene>
    <name evidence="4" type="ORF">EI293_01535</name>
</gene>
<accession>A0A3R9NXV5</accession>
<dbReference type="Proteomes" id="UP000270291">
    <property type="component" value="Unassembled WGS sequence"/>
</dbReference>
<dbReference type="CDD" id="cd04842">
    <property type="entry name" value="Peptidases_S8_Kp43_protease"/>
    <property type="match status" value="1"/>
</dbReference>
<keyword evidence="5" id="KW-1185">Reference proteome</keyword>
<evidence type="ECO:0000313" key="4">
    <source>
        <dbReference type="EMBL" id="RSK45882.1"/>
    </source>
</evidence>
<dbReference type="NCBIfam" id="TIGR04183">
    <property type="entry name" value="Por_Secre_tail"/>
    <property type="match status" value="1"/>
</dbReference>
<evidence type="ECO:0000256" key="1">
    <source>
        <dbReference type="ARBA" id="ARBA00011073"/>
    </source>
</evidence>
<dbReference type="Gene3D" id="2.60.120.380">
    <property type="match status" value="1"/>
</dbReference>
<dbReference type="SUPFAM" id="SSF52743">
    <property type="entry name" value="Subtilisin-like"/>
    <property type="match status" value="1"/>
</dbReference>
<dbReference type="PROSITE" id="PS51892">
    <property type="entry name" value="SUBTILASE"/>
    <property type="match status" value="1"/>
</dbReference>
<evidence type="ECO:0000259" key="3">
    <source>
        <dbReference type="Pfam" id="PF00082"/>
    </source>
</evidence>
<dbReference type="OrthoDB" id="9792152at2"/>
<dbReference type="Gene3D" id="3.40.50.200">
    <property type="entry name" value="Peptidase S8/S53 domain"/>
    <property type="match status" value="1"/>
</dbReference>
<dbReference type="InterPro" id="IPR034058">
    <property type="entry name" value="TagA/B/C/D_pept_dom"/>
</dbReference>
<evidence type="ECO:0000256" key="2">
    <source>
        <dbReference type="PROSITE-ProRule" id="PRU01240"/>
    </source>
</evidence>
<comment type="caution">
    <text evidence="2">Lacks conserved residue(s) required for the propagation of feature annotation.</text>
</comment>
<comment type="caution">
    <text evidence="4">The sequence shown here is derived from an EMBL/GenBank/DDBJ whole genome shotgun (WGS) entry which is preliminary data.</text>
</comment>
<dbReference type="EMBL" id="RWIU01000001">
    <property type="protein sequence ID" value="RSK45882.1"/>
    <property type="molecule type" value="Genomic_DNA"/>
</dbReference>
<dbReference type="RefSeq" id="WP_125435055.1">
    <property type="nucleotide sequence ID" value="NZ_RWIU01000001.1"/>
</dbReference>
<dbReference type="InterPro" id="IPR026444">
    <property type="entry name" value="Secre_tail"/>
</dbReference>